<dbReference type="SUPFAM" id="SSF49329">
    <property type="entry name" value="Cu,Zn superoxide dismutase-like"/>
    <property type="match status" value="1"/>
</dbReference>
<dbReference type="Proteomes" id="UP001499987">
    <property type="component" value="Unassembled WGS sequence"/>
</dbReference>
<name>A0ABP4EF75_9ACTN</name>
<evidence type="ECO:0008006" key="5">
    <source>
        <dbReference type="Google" id="ProtNLM"/>
    </source>
</evidence>
<gene>
    <name evidence="3" type="ORF">GCM10009663_50970</name>
</gene>
<sequence>MPVPFTAVLPALLLLPALGGPGTVVEADFAPATAFVPPAAISHAPDVVPYGSRVRVTETRTGTGTGLALELTGIAPATELAAHVHTGQCGADPAASGPHYQDAVDPVQPSTDPAYANDRNEVRLALRTDAAGDGTARTAVHWRFRPGGARSLVLHTVHAEGAHPAGARVACVNVDF</sequence>
<protein>
    <recommendedName>
        <fullName evidence="5">Superoxide dismutase family protein</fullName>
    </recommendedName>
</protein>
<comment type="similarity">
    <text evidence="1">Belongs to the Cu-Zn superoxide dismutase family.</text>
</comment>
<dbReference type="EMBL" id="BAAALD010000056">
    <property type="protein sequence ID" value="GAA1102169.1"/>
    <property type="molecule type" value="Genomic_DNA"/>
</dbReference>
<feature type="chain" id="PRO_5046688929" description="Superoxide dismutase family protein" evidence="2">
    <location>
        <begin position="27"/>
        <end position="176"/>
    </location>
</feature>
<evidence type="ECO:0000313" key="4">
    <source>
        <dbReference type="Proteomes" id="UP001499987"/>
    </source>
</evidence>
<evidence type="ECO:0000313" key="3">
    <source>
        <dbReference type="EMBL" id="GAA1102169.1"/>
    </source>
</evidence>
<keyword evidence="2" id="KW-0732">Signal</keyword>
<comment type="caution">
    <text evidence="3">The sequence shown here is derived from an EMBL/GenBank/DDBJ whole genome shotgun (WGS) entry which is preliminary data.</text>
</comment>
<dbReference type="RefSeq" id="WP_344626005.1">
    <property type="nucleotide sequence ID" value="NZ_BAAALD010000056.1"/>
</dbReference>
<feature type="signal peptide" evidence="2">
    <location>
        <begin position="1"/>
        <end position="26"/>
    </location>
</feature>
<organism evidence="3 4">
    <name type="scientific">Kitasatospora arboriphila</name>
    <dbReference type="NCBI Taxonomy" id="258052"/>
    <lineage>
        <taxon>Bacteria</taxon>
        <taxon>Bacillati</taxon>
        <taxon>Actinomycetota</taxon>
        <taxon>Actinomycetes</taxon>
        <taxon>Kitasatosporales</taxon>
        <taxon>Streptomycetaceae</taxon>
        <taxon>Kitasatospora</taxon>
    </lineage>
</organism>
<keyword evidence="4" id="KW-1185">Reference proteome</keyword>
<evidence type="ECO:0000256" key="1">
    <source>
        <dbReference type="ARBA" id="ARBA00010457"/>
    </source>
</evidence>
<accession>A0ABP4EF75</accession>
<evidence type="ECO:0000256" key="2">
    <source>
        <dbReference type="SAM" id="SignalP"/>
    </source>
</evidence>
<dbReference type="Gene3D" id="2.60.40.200">
    <property type="entry name" value="Superoxide dismutase, copper/zinc binding domain"/>
    <property type="match status" value="1"/>
</dbReference>
<reference evidence="4" key="1">
    <citation type="journal article" date="2019" name="Int. J. Syst. Evol. Microbiol.">
        <title>The Global Catalogue of Microorganisms (GCM) 10K type strain sequencing project: providing services to taxonomists for standard genome sequencing and annotation.</title>
        <authorList>
            <consortium name="The Broad Institute Genomics Platform"/>
            <consortium name="The Broad Institute Genome Sequencing Center for Infectious Disease"/>
            <person name="Wu L."/>
            <person name="Ma J."/>
        </authorList>
    </citation>
    <scope>NUCLEOTIDE SEQUENCE [LARGE SCALE GENOMIC DNA]</scope>
    <source>
        <strain evidence="4">JCM 13002</strain>
    </source>
</reference>
<proteinExistence type="inferred from homology"/>
<dbReference type="InterPro" id="IPR036423">
    <property type="entry name" value="SOD-like_Cu/Zn_dom_sf"/>
</dbReference>